<keyword evidence="12" id="KW-0333">Golgi apparatus</keyword>
<dbReference type="EMBL" id="CAJPVJ010000454">
    <property type="protein sequence ID" value="CAG2162507.1"/>
    <property type="molecule type" value="Genomic_DNA"/>
</dbReference>
<reference evidence="25" key="1">
    <citation type="submission" date="2020-11" db="EMBL/GenBank/DDBJ databases">
        <authorList>
            <person name="Tran Van P."/>
        </authorList>
    </citation>
    <scope>NUCLEOTIDE SEQUENCE</scope>
</reference>
<keyword evidence="14" id="KW-0446">Lipid-binding</keyword>
<dbReference type="PANTHER" id="PTHR46378:SF1">
    <property type="entry name" value="STEROL REGULATORY ELEMENT-BINDING PROTEIN CLEAVAGE-ACTIVATING PROTEIN"/>
    <property type="match status" value="1"/>
</dbReference>
<dbReference type="GO" id="GO:0032934">
    <property type="term" value="F:sterol binding"/>
    <property type="evidence" value="ECO:0007669"/>
    <property type="project" value="InterPro"/>
</dbReference>
<feature type="transmembrane region" description="Helical" evidence="23">
    <location>
        <begin position="321"/>
        <end position="347"/>
    </location>
</feature>
<dbReference type="PANTHER" id="PTHR46378">
    <property type="entry name" value="STEROL REGULATORY ELEMENT-BINDING PROTEIN CLEAVAGE-ACTIVATING PROTEIN"/>
    <property type="match status" value="1"/>
</dbReference>
<evidence type="ECO:0000256" key="22">
    <source>
        <dbReference type="SAM" id="MobiDB-lite"/>
    </source>
</evidence>
<dbReference type="GO" id="GO:0012507">
    <property type="term" value="C:ER to Golgi transport vesicle membrane"/>
    <property type="evidence" value="ECO:0007669"/>
    <property type="project" value="UniProtKB-SubCell"/>
</dbReference>
<keyword evidence="6" id="KW-0153">Cholesterol metabolism</keyword>
<evidence type="ECO:0000256" key="5">
    <source>
        <dbReference type="ARBA" id="ARBA00019541"/>
    </source>
</evidence>
<dbReference type="Proteomes" id="UP000728032">
    <property type="component" value="Unassembled WGS sequence"/>
</dbReference>
<evidence type="ECO:0000256" key="11">
    <source>
        <dbReference type="ARBA" id="ARBA00022989"/>
    </source>
</evidence>
<dbReference type="SUPFAM" id="SSF50978">
    <property type="entry name" value="WD40 repeat-like"/>
    <property type="match status" value="2"/>
</dbReference>
<keyword evidence="13" id="KW-0443">Lipid metabolism</keyword>
<evidence type="ECO:0000313" key="26">
    <source>
        <dbReference type="Proteomes" id="UP000728032"/>
    </source>
</evidence>
<keyword evidence="16" id="KW-1207">Sterol metabolism</keyword>
<dbReference type="Pfam" id="PF24017">
    <property type="entry name" value="Beta-prop_SCAP"/>
    <property type="match status" value="1"/>
</dbReference>
<dbReference type="PROSITE" id="PS00678">
    <property type="entry name" value="WD_REPEATS_1"/>
    <property type="match status" value="1"/>
</dbReference>
<keyword evidence="10" id="KW-0256">Endoplasmic reticulum</keyword>
<dbReference type="PROSITE" id="PS50082">
    <property type="entry name" value="WD_REPEATS_2"/>
    <property type="match status" value="1"/>
</dbReference>
<dbReference type="InterPro" id="IPR036322">
    <property type="entry name" value="WD40_repeat_dom_sf"/>
</dbReference>
<evidence type="ECO:0000256" key="15">
    <source>
        <dbReference type="ARBA" id="ARBA00023136"/>
    </source>
</evidence>
<feature type="transmembrane region" description="Helical" evidence="23">
    <location>
        <begin position="489"/>
        <end position="509"/>
    </location>
</feature>
<dbReference type="GO" id="GO:0045540">
    <property type="term" value="P:regulation of cholesterol biosynthetic process"/>
    <property type="evidence" value="ECO:0007669"/>
    <property type="project" value="TreeGrafter"/>
</dbReference>
<dbReference type="InterPro" id="IPR001680">
    <property type="entry name" value="WD40_rpt"/>
</dbReference>
<evidence type="ECO:0000256" key="6">
    <source>
        <dbReference type="ARBA" id="ARBA00022548"/>
    </source>
</evidence>
<gene>
    <name evidence="25" type="ORF">ONB1V03_LOCUS2100</name>
</gene>
<evidence type="ECO:0000256" key="21">
    <source>
        <dbReference type="PROSITE-ProRule" id="PRU00221"/>
    </source>
</evidence>
<evidence type="ECO:0000256" key="3">
    <source>
        <dbReference type="ARBA" id="ARBA00004653"/>
    </source>
</evidence>
<feature type="repeat" description="WD" evidence="21">
    <location>
        <begin position="749"/>
        <end position="790"/>
    </location>
</feature>
<comment type="similarity">
    <text evidence="4">Belongs to the WD repeat SCAP family.</text>
</comment>
<dbReference type="GO" id="GO:0032936">
    <property type="term" value="C:SREBP-SCAP complex"/>
    <property type="evidence" value="ECO:0007669"/>
    <property type="project" value="TreeGrafter"/>
</dbReference>
<evidence type="ECO:0000256" key="4">
    <source>
        <dbReference type="ARBA" id="ARBA00007410"/>
    </source>
</evidence>
<feature type="region of interest" description="Disordered" evidence="22">
    <location>
        <begin position="1"/>
        <end position="24"/>
    </location>
</feature>
<accession>A0A7R9LF23</accession>
<keyword evidence="19" id="KW-0968">Cytoplasmic vesicle</keyword>
<sequence>MNSRKTSSSSSTTLLSTTSNGRTNWSSNSSQFLQTIEDNVSNAYYKYGLICSRHPVVVIVSTLIIVSICCYPLTGIRYLLGNSSQKFITSIDNTFPSEGIDGQRSGDTNPIPNWFETNQSFAFIQQIVVKSSVIPWKDNLILMDAIRAPLSQSFKLMETISNYQFLNDERAESLNNYCFQISEPIAKMVDKQSASFLPMYSCLALSPANIWQNDINNFLMDSTIVKTMYSIKDLASPHSSGSLRDILFGIPWMETGIKRLYVRTRQRTITFAITLVMSTQSQQYIDGLTAFLKEKYSLNPTPNDNQTANEDSAQEDDEPTWALALCSVLTVIMSLLMSLGICLRLGFNPTLNATHILPYIVIIIGLENMLVLTKSVVSTPAHLDIKVRVAQGLSREGWSITKNLMTEITLLTFGFFTFVPMIQLNNKVNSNGHTNAQKTHSRHNSSADNGLTFGNRTYGQNVFARPSKPSHFKMPKRLRVVYFVARTRLVQRALMLVLIGWISFLVYNFEIIENLSRDSQHSIGNPFFQSPNARNNQFVAKSALNSEHINQKSSKTEDKFDNNSDTTADMPQMHRLVHHNPNLWKSLSSQHWSALFNYYNLSLSGNYITILPPILLSIPVSPESTVQTRNPAESDPQIFRQFLSPPGLQSIDPNDEKDDNFNGLNTDSIPHIPMQWSSAEIFITVALSVPSIIFIIYVFVLMYRCMCSRNYAEWRDSWSQTLKFGKNQTIKKGVSSYDFIDFETNPIRLQDHEQELNHLASNSDTPFVLSICTDGDLRVWDVLSGECHTYIKRFISEQSVVRKRFQPTHKPSGSFSSDSTYGSSPGNANDFLTEIPNNNLNQISEKQSPLIHRTGSAGSSDGYNFSPYLSQQTSYSSQNLLTELILNAVVNSEEVSPNEISVNLKTESSLPFEPIWCSDIFGKLVIIGCRSGRLEVWDALNGNLCFFYDDNKSGVTALKATNTKLVVARLNGTLEIFNLEIINGFSVSISSSTSQSCPHPAKGQVIRYNLMHSIRAHLQPITALQIESSNVITGGLDHLLKVYRTDTANCLFTLHGHCGGITAIHIDQYSPSTAISGCQVGQVCVWDVMTGTCVFSLEAHMDASVTALIATPLYFISSGTDNRICHLVHCIQNHHSFCKELLLLTPNILVTAREDHLVLFDISEAIAIRIIELDANCDKQNYIKNLKISSQSRAVVCDYGKQLCVIHFPSVTEKSD</sequence>
<evidence type="ECO:0000256" key="2">
    <source>
        <dbReference type="ARBA" id="ARBA00004557"/>
    </source>
</evidence>
<dbReference type="InterPro" id="IPR030225">
    <property type="entry name" value="SCAP"/>
</dbReference>
<dbReference type="GO" id="GO:0005789">
    <property type="term" value="C:endoplasmic reticulum membrane"/>
    <property type="evidence" value="ECO:0007669"/>
    <property type="project" value="UniProtKB-SubCell"/>
</dbReference>
<evidence type="ECO:0000313" key="25">
    <source>
        <dbReference type="EMBL" id="CAD7639629.1"/>
    </source>
</evidence>
<dbReference type="Gene3D" id="2.130.10.10">
    <property type="entry name" value="YVTN repeat-like/Quinoprotein amine dehydrogenase"/>
    <property type="match status" value="1"/>
</dbReference>
<feature type="region of interest" description="Disordered" evidence="22">
    <location>
        <begin position="430"/>
        <end position="452"/>
    </location>
</feature>
<dbReference type="InterPro" id="IPR019775">
    <property type="entry name" value="WD40_repeat_CS"/>
</dbReference>
<evidence type="ECO:0000256" key="9">
    <source>
        <dbReference type="ARBA" id="ARBA00022737"/>
    </source>
</evidence>
<evidence type="ECO:0000256" key="23">
    <source>
        <dbReference type="SAM" id="Phobius"/>
    </source>
</evidence>
<organism evidence="25">
    <name type="scientific">Oppiella nova</name>
    <dbReference type="NCBI Taxonomy" id="334625"/>
    <lineage>
        <taxon>Eukaryota</taxon>
        <taxon>Metazoa</taxon>
        <taxon>Ecdysozoa</taxon>
        <taxon>Arthropoda</taxon>
        <taxon>Chelicerata</taxon>
        <taxon>Arachnida</taxon>
        <taxon>Acari</taxon>
        <taxon>Acariformes</taxon>
        <taxon>Sarcoptiformes</taxon>
        <taxon>Oribatida</taxon>
        <taxon>Brachypylina</taxon>
        <taxon>Oppioidea</taxon>
        <taxon>Oppiidae</taxon>
        <taxon>Oppiella</taxon>
    </lineage>
</organism>
<feature type="domain" description="SSD" evidence="24">
    <location>
        <begin position="321"/>
        <end position="423"/>
    </location>
</feature>
<evidence type="ECO:0000256" key="14">
    <source>
        <dbReference type="ARBA" id="ARBA00023121"/>
    </source>
</evidence>
<dbReference type="InterPro" id="IPR057041">
    <property type="entry name" value="SCAP_N"/>
</dbReference>
<evidence type="ECO:0000256" key="10">
    <source>
        <dbReference type="ARBA" id="ARBA00022824"/>
    </source>
</evidence>
<name>A0A7R9LF23_9ACAR</name>
<dbReference type="GO" id="GO:0008203">
    <property type="term" value="P:cholesterol metabolic process"/>
    <property type="evidence" value="ECO:0007669"/>
    <property type="project" value="UniProtKB-KW"/>
</dbReference>
<keyword evidence="15 23" id="KW-0472">Membrane</keyword>
<dbReference type="PROSITE" id="PS50156">
    <property type="entry name" value="SSD"/>
    <property type="match status" value="1"/>
</dbReference>
<dbReference type="GO" id="GO:0032933">
    <property type="term" value="P:SREBP signaling pathway"/>
    <property type="evidence" value="ECO:0007669"/>
    <property type="project" value="InterPro"/>
</dbReference>
<evidence type="ECO:0000256" key="16">
    <source>
        <dbReference type="ARBA" id="ARBA00023166"/>
    </source>
</evidence>
<dbReference type="EMBL" id="OC915279">
    <property type="protein sequence ID" value="CAD7639629.1"/>
    <property type="molecule type" value="Genomic_DNA"/>
</dbReference>
<dbReference type="GO" id="GO:0000139">
    <property type="term" value="C:Golgi membrane"/>
    <property type="evidence" value="ECO:0007669"/>
    <property type="project" value="UniProtKB-SubCell"/>
</dbReference>
<keyword evidence="26" id="KW-1185">Reference proteome</keyword>
<protein>
    <recommendedName>
        <fullName evidence="5">Sterol regulatory element-binding protein cleavage-activating protein</fullName>
    </recommendedName>
</protein>
<evidence type="ECO:0000256" key="18">
    <source>
        <dbReference type="ARBA" id="ARBA00023221"/>
    </source>
</evidence>
<dbReference type="AlphaFoldDB" id="A0A7R9LF23"/>
<comment type="subcellular location">
    <subcellularLocation>
        <location evidence="2">Cytoplasmic vesicle</location>
        <location evidence="2">COPII-coated vesicle membrane</location>
        <topology evidence="2">Multi-pass membrane protein</topology>
    </subcellularLocation>
    <subcellularLocation>
        <location evidence="1">Endoplasmic reticulum membrane</location>
        <topology evidence="1">Multi-pass membrane protein</topology>
    </subcellularLocation>
    <subcellularLocation>
        <location evidence="3">Golgi apparatus membrane</location>
        <topology evidence="3">Multi-pass membrane protein</topology>
    </subcellularLocation>
</comment>
<keyword evidence="7 21" id="KW-0853">WD repeat</keyword>
<dbReference type="Pfam" id="PF12349">
    <property type="entry name" value="Sterol-sensing"/>
    <property type="match status" value="1"/>
</dbReference>
<dbReference type="InterPro" id="IPR015943">
    <property type="entry name" value="WD40/YVTN_repeat-like_dom_sf"/>
</dbReference>
<dbReference type="InterPro" id="IPR057042">
    <property type="entry name" value="Beta-prop_SCAP"/>
</dbReference>
<feature type="transmembrane region" description="Helical" evidence="23">
    <location>
        <begin position="404"/>
        <end position="422"/>
    </location>
</feature>
<evidence type="ECO:0000259" key="24">
    <source>
        <dbReference type="PROSITE" id="PS50156"/>
    </source>
</evidence>
<evidence type="ECO:0000256" key="12">
    <source>
        <dbReference type="ARBA" id="ARBA00023034"/>
    </source>
</evidence>
<keyword evidence="9" id="KW-0677">Repeat</keyword>
<evidence type="ECO:0000256" key="7">
    <source>
        <dbReference type="ARBA" id="ARBA00022574"/>
    </source>
</evidence>
<feature type="region of interest" description="Disordered" evidence="22">
    <location>
        <begin position="546"/>
        <end position="567"/>
    </location>
</feature>
<comment type="function">
    <text evidence="20">Escort protein required for cholesterol as well as lipid homeostasis. Regulates export of the SCAP-SREBP complex from the endoplasmic reticulum to the Golgi upon low cholesterol, thereby regulating the processing of sterol regulatory element-binding proteins (SREBPs) SREBF1/SREBP1 and SREBF2/SREBP2. At high sterol concentrations, formation of a ternary complex with INSIG (INSIG1 or INSIG2) leads to mask the ER export signal in SCAP, promoting retention of the complex in the endoplasmic reticulum. Low sterol concentrations trigger release of INSIG, a conformational change in the SSD domain of SCAP, unmasking of the ER export signal, promoting recruitment into COPII-coated vesicles and transport of the SCAP-SREBP to the Golgi: in the Golgi, SREBPs are then processed, releasing the transcription factor fragment of SREBPs from the membrane, its import into the nucleus and up-regulation of LDLR, INSIG1 and the mevalonate pathway. Binds cholesterol via its SSD domain.</text>
</comment>
<feature type="transmembrane region" description="Helical" evidence="23">
    <location>
        <begin position="56"/>
        <end position="80"/>
    </location>
</feature>
<keyword evidence="11 23" id="KW-1133">Transmembrane helix</keyword>
<keyword evidence="18" id="KW-0753">Steroid metabolism</keyword>
<feature type="transmembrane region" description="Helical" evidence="23">
    <location>
        <begin position="359"/>
        <end position="383"/>
    </location>
</feature>
<evidence type="ECO:0000256" key="1">
    <source>
        <dbReference type="ARBA" id="ARBA00004477"/>
    </source>
</evidence>
<feature type="transmembrane region" description="Helical" evidence="23">
    <location>
        <begin position="681"/>
        <end position="703"/>
    </location>
</feature>
<keyword evidence="8 23" id="KW-0812">Transmembrane</keyword>
<evidence type="ECO:0000256" key="13">
    <source>
        <dbReference type="ARBA" id="ARBA00023098"/>
    </source>
</evidence>
<keyword evidence="17" id="KW-0325">Glycoprotein</keyword>
<dbReference type="InterPro" id="IPR053958">
    <property type="entry name" value="HMGCR/SNAP/NPC1-like_SSD"/>
</dbReference>
<dbReference type="OrthoDB" id="361494at2759"/>
<proteinExistence type="inferred from homology"/>
<evidence type="ECO:0000256" key="19">
    <source>
        <dbReference type="ARBA" id="ARBA00023329"/>
    </source>
</evidence>
<evidence type="ECO:0000256" key="17">
    <source>
        <dbReference type="ARBA" id="ARBA00023180"/>
    </source>
</evidence>
<dbReference type="Pfam" id="PF24006">
    <property type="entry name" value="SCAP_N"/>
    <property type="match status" value="1"/>
</dbReference>
<dbReference type="InterPro" id="IPR000731">
    <property type="entry name" value="SSD"/>
</dbReference>
<feature type="compositionally biased region" description="Low complexity" evidence="22">
    <location>
        <begin position="1"/>
        <end position="19"/>
    </location>
</feature>
<dbReference type="PROSITE" id="PS50294">
    <property type="entry name" value="WD_REPEATS_REGION"/>
    <property type="match status" value="1"/>
</dbReference>
<evidence type="ECO:0000256" key="8">
    <source>
        <dbReference type="ARBA" id="ARBA00022692"/>
    </source>
</evidence>
<evidence type="ECO:0000256" key="20">
    <source>
        <dbReference type="ARBA" id="ARBA00045958"/>
    </source>
</evidence>
<dbReference type="SMART" id="SM00320">
    <property type="entry name" value="WD40"/>
    <property type="match status" value="6"/>
</dbReference>